<organism evidence="2 3">
    <name type="scientific">Puccinia graminis f. sp. tritici</name>
    <dbReference type="NCBI Taxonomy" id="56615"/>
    <lineage>
        <taxon>Eukaryota</taxon>
        <taxon>Fungi</taxon>
        <taxon>Dikarya</taxon>
        <taxon>Basidiomycota</taxon>
        <taxon>Pucciniomycotina</taxon>
        <taxon>Pucciniomycetes</taxon>
        <taxon>Pucciniales</taxon>
        <taxon>Pucciniaceae</taxon>
        <taxon>Puccinia</taxon>
    </lineage>
</organism>
<feature type="compositionally biased region" description="Basic and acidic residues" evidence="1">
    <location>
        <begin position="1"/>
        <end position="12"/>
    </location>
</feature>
<reference evidence="2 3" key="1">
    <citation type="submission" date="2019-05" db="EMBL/GenBank/DDBJ databases">
        <title>Emergence of the Ug99 lineage of the wheat stem rust pathogen through somatic hybridization.</title>
        <authorList>
            <person name="Li F."/>
            <person name="Upadhyaya N.M."/>
            <person name="Sperschneider J."/>
            <person name="Matny O."/>
            <person name="Nguyen-Phuc H."/>
            <person name="Mago R."/>
            <person name="Raley C."/>
            <person name="Miller M.E."/>
            <person name="Silverstein K.A.T."/>
            <person name="Henningsen E."/>
            <person name="Hirsch C.D."/>
            <person name="Visser B."/>
            <person name="Pretorius Z.A."/>
            <person name="Steffenson B.J."/>
            <person name="Schwessinger B."/>
            <person name="Dodds P.N."/>
            <person name="Figueroa M."/>
        </authorList>
    </citation>
    <scope>NUCLEOTIDE SEQUENCE [LARGE SCALE GENOMIC DNA]</scope>
    <source>
        <strain evidence="2 3">Ug99</strain>
    </source>
</reference>
<feature type="compositionally biased region" description="Polar residues" evidence="1">
    <location>
        <begin position="187"/>
        <end position="198"/>
    </location>
</feature>
<gene>
    <name evidence="2" type="ORF">PGTUg99_022620</name>
</gene>
<dbReference type="Proteomes" id="UP000325313">
    <property type="component" value="Unassembled WGS sequence"/>
</dbReference>
<feature type="region of interest" description="Disordered" evidence="1">
    <location>
        <begin position="187"/>
        <end position="244"/>
    </location>
</feature>
<accession>A0A5B0RF84</accession>
<evidence type="ECO:0000256" key="1">
    <source>
        <dbReference type="SAM" id="MobiDB-lite"/>
    </source>
</evidence>
<evidence type="ECO:0000313" key="3">
    <source>
        <dbReference type="Proteomes" id="UP000325313"/>
    </source>
</evidence>
<sequence length="506" mass="55933">MSDKMDIDDHEGLQGAVDPKATPPGDPAKSTGGYSWTYAFEVPLLTLELVCEESENKTIKQVERELGVAIEFERTTPHYKGFGNGLCRILARETLAIYRALALIVALVRLSSPARYCFWTHWLVLDEVFQIDSIPDQTDRVETGVEHVETKSVDDGSGDGHQDSSTSLANDSTQTISGTLGEVHNVKTTASSQSSEPPKNSGWAIESNKDSQSQIPQSGWEDPPAPCLPLAPSEPQIPLSTTPPILEPSGSATGPPLETINQDYFGSTTPCSSPGEVAQTNVDSERLPTQPLTPFQEELLSDKLISDQDYKRMLDVDKAQLPQDTQAHHPSFEWLQEAFKLHNPGKPGPHQVDLGKDAQLNRSSTSTTPLSELAVKKSEPPIETIEAPMKKSEPPFETTEPPVKNSELRVEKSEPPIKKSEPRVEYSEPHPIENKAVIKRLMELPLGTEEYLRENNFQAIREIILESNAHCRLSSTPECLRFWAVGTEREVSLAMVLISIKLKEFL</sequence>
<feature type="compositionally biased region" description="Basic and acidic residues" evidence="1">
    <location>
        <begin position="406"/>
        <end position="426"/>
    </location>
</feature>
<name>A0A5B0RF84_PUCGR</name>
<evidence type="ECO:0000313" key="2">
    <source>
        <dbReference type="EMBL" id="KAA1123633.1"/>
    </source>
</evidence>
<feature type="region of interest" description="Disordered" evidence="1">
    <location>
        <begin position="1"/>
        <end position="28"/>
    </location>
</feature>
<feature type="compositionally biased region" description="Basic and acidic residues" evidence="1">
    <location>
        <begin position="140"/>
        <end position="162"/>
    </location>
</feature>
<proteinExistence type="predicted"/>
<feature type="region of interest" description="Disordered" evidence="1">
    <location>
        <begin position="389"/>
        <end position="426"/>
    </location>
</feature>
<dbReference type="EMBL" id="VDEP01000207">
    <property type="protein sequence ID" value="KAA1123633.1"/>
    <property type="molecule type" value="Genomic_DNA"/>
</dbReference>
<comment type="caution">
    <text evidence="2">The sequence shown here is derived from an EMBL/GenBank/DDBJ whole genome shotgun (WGS) entry which is preliminary data.</text>
</comment>
<dbReference type="AlphaFoldDB" id="A0A5B0RF84"/>
<feature type="region of interest" description="Disordered" evidence="1">
    <location>
        <begin position="140"/>
        <end position="173"/>
    </location>
</feature>
<protein>
    <submittedName>
        <fullName evidence="2">Uncharacterized protein</fullName>
    </submittedName>
</protein>